<dbReference type="InterPro" id="IPR003593">
    <property type="entry name" value="AAA+_ATPase"/>
</dbReference>
<dbReference type="PANTHER" id="PTHR43394">
    <property type="entry name" value="ATP-DEPENDENT PERMEASE MDL1, MITOCHONDRIAL"/>
    <property type="match status" value="1"/>
</dbReference>
<dbReference type="Proteomes" id="UP000580250">
    <property type="component" value="Unassembled WGS sequence"/>
</dbReference>
<name>A0A6V7WK58_MELEN</name>
<dbReference type="FunFam" id="3.40.50.300:FF:000140">
    <property type="entry name" value="Lipid A export ATP-binding/permease protein MsbA"/>
    <property type="match status" value="1"/>
</dbReference>
<dbReference type="CDD" id="cd03249">
    <property type="entry name" value="ABC_MTABC3_MDL1_MDL2"/>
    <property type="match status" value="1"/>
</dbReference>
<keyword evidence="7" id="KW-0653">Protein transport</keyword>
<feature type="transmembrane region" description="Helical" evidence="11">
    <location>
        <begin position="281"/>
        <end position="305"/>
    </location>
</feature>
<evidence type="ECO:0000256" key="9">
    <source>
        <dbReference type="ARBA" id="ARBA00022989"/>
    </source>
</evidence>
<evidence type="ECO:0000256" key="7">
    <source>
        <dbReference type="ARBA" id="ARBA00022856"/>
    </source>
</evidence>
<dbReference type="Gene3D" id="3.40.50.300">
    <property type="entry name" value="P-loop containing nucleotide triphosphate hydrolases"/>
    <property type="match status" value="1"/>
</dbReference>
<evidence type="ECO:0000256" key="5">
    <source>
        <dbReference type="ARBA" id="ARBA00022741"/>
    </source>
</evidence>
<dbReference type="SUPFAM" id="SSF52540">
    <property type="entry name" value="P-loop containing nucleoside triphosphate hydrolases"/>
    <property type="match status" value="1"/>
</dbReference>
<evidence type="ECO:0000259" key="13">
    <source>
        <dbReference type="PROSITE" id="PS50929"/>
    </source>
</evidence>
<dbReference type="InterPro" id="IPR017871">
    <property type="entry name" value="ABC_transporter-like_CS"/>
</dbReference>
<evidence type="ECO:0000256" key="4">
    <source>
        <dbReference type="ARBA" id="ARBA00022692"/>
    </source>
</evidence>
<dbReference type="FunFam" id="1.20.1560.10:FF:000154">
    <property type="entry name" value="HAlF transporter (PGP related)"/>
    <property type="match status" value="1"/>
</dbReference>
<evidence type="ECO:0000313" key="14">
    <source>
        <dbReference type="EMBL" id="CAD2187391.1"/>
    </source>
</evidence>
<dbReference type="InterPro" id="IPR039421">
    <property type="entry name" value="Type_1_exporter"/>
</dbReference>
<dbReference type="GO" id="GO:0012505">
    <property type="term" value="C:endomembrane system"/>
    <property type="evidence" value="ECO:0007669"/>
    <property type="project" value="UniProtKB-SubCell"/>
</dbReference>
<protein>
    <submittedName>
        <fullName evidence="14">Uncharacterized protein</fullName>
    </submittedName>
</protein>
<keyword evidence="10 11" id="KW-0472">Membrane</keyword>
<evidence type="ECO:0000256" key="8">
    <source>
        <dbReference type="ARBA" id="ARBA00022967"/>
    </source>
</evidence>
<evidence type="ECO:0000256" key="3">
    <source>
        <dbReference type="ARBA" id="ARBA00022448"/>
    </source>
</evidence>
<dbReference type="OrthoDB" id="6500128at2759"/>
<dbReference type="GO" id="GO:0005524">
    <property type="term" value="F:ATP binding"/>
    <property type="evidence" value="ECO:0007669"/>
    <property type="project" value="UniProtKB-KW"/>
</dbReference>
<dbReference type="GO" id="GO:0016887">
    <property type="term" value="F:ATP hydrolysis activity"/>
    <property type="evidence" value="ECO:0007669"/>
    <property type="project" value="InterPro"/>
</dbReference>
<keyword evidence="4 11" id="KW-0812">Transmembrane</keyword>
<evidence type="ECO:0000256" key="1">
    <source>
        <dbReference type="ARBA" id="ARBA00004127"/>
    </source>
</evidence>
<evidence type="ECO:0000256" key="2">
    <source>
        <dbReference type="ARBA" id="ARBA00006493"/>
    </source>
</evidence>
<feature type="transmembrane region" description="Helical" evidence="11">
    <location>
        <begin position="382"/>
        <end position="401"/>
    </location>
</feature>
<dbReference type="EMBL" id="CAJEWN010000636">
    <property type="protein sequence ID" value="CAD2187391.1"/>
    <property type="molecule type" value="Genomic_DNA"/>
</dbReference>
<dbReference type="PROSITE" id="PS50929">
    <property type="entry name" value="ABC_TM1F"/>
    <property type="match status" value="1"/>
</dbReference>
<keyword evidence="5" id="KW-0547">Nucleotide-binding</keyword>
<accession>A0A6V7WK58</accession>
<evidence type="ECO:0000256" key="10">
    <source>
        <dbReference type="ARBA" id="ARBA00023136"/>
    </source>
</evidence>
<evidence type="ECO:0000256" key="6">
    <source>
        <dbReference type="ARBA" id="ARBA00022840"/>
    </source>
</evidence>
<proteinExistence type="inferred from homology"/>
<evidence type="ECO:0000259" key="12">
    <source>
        <dbReference type="PROSITE" id="PS50893"/>
    </source>
</evidence>
<dbReference type="InterPro" id="IPR036640">
    <property type="entry name" value="ABC1_TM_sf"/>
</dbReference>
<dbReference type="PROSITE" id="PS00211">
    <property type="entry name" value="ABC_TRANSPORTER_1"/>
    <property type="match status" value="1"/>
</dbReference>
<feature type="domain" description="ABC transmembrane type-1" evidence="13">
    <location>
        <begin position="241"/>
        <end position="523"/>
    </location>
</feature>
<dbReference type="PROSITE" id="PS50893">
    <property type="entry name" value="ABC_TRANSPORTER_2"/>
    <property type="match status" value="1"/>
</dbReference>
<keyword evidence="3" id="KW-0813">Transport</keyword>
<dbReference type="InterPro" id="IPR011527">
    <property type="entry name" value="ABC1_TM_dom"/>
</dbReference>
<evidence type="ECO:0000256" key="11">
    <source>
        <dbReference type="SAM" id="Phobius"/>
    </source>
</evidence>
<dbReference type="Pfam" id="PF00664">
    <property type="entry name" value="ABC_membrane"/>
    <property type="match status" value="1"/>
</dbReference>
<dbReference type="PIRSF" id="PIRSF002773">
    <property type="entry name" value="ABC_prm/ATPase_B"/>
    <property type="match status" value="1"/>
</dbReference>
<reference evidence="14 15" key="1">
    <citation type="submission" date="2020-08" db="EMBL/GenBank/DDBJ databases">
        <authorList>
            <person name="Koutsovoulos G."/>
            <person name="Danchin GJ E."/>
        </authorList>
    </citation>
    <scope>NUCLEOTIDE SEQUENCE [LARGE SCALE GENOMIC DNA]</scope>
</reference>
<dbReference type="GO" id="GO:0016020">
    <property type="term" value="C:membrane"/>
    <property type="evidence" value="ECO:0007669"/>
    <property type="project" value="InterPro"/>
</dbReference>
<keyword evidence="8" id="KW-1278">Translocase</keyword>
<dbReference type="InterPro" id="IPR027417">
    <property type="entry name" value="P-loop_NTPase"/>
</dbReference>
<evidence type="ECO:0000313" key="15">
    <source>
        <dbReference type="Proteomes" id="UP000580250"/>
    </source>
</evidence>
<dbReference type="GO" id="GO:0015421">
    <property type="term" value="F:ABC-type oligopeptide transporter activity"/>
    <property type="evidence" value="ECO:0007669"/>
    <property type="project" value="TreeGrafter"/>
</dbReference>
<keyword evidence="6" id="KW-0067">ATP-binding</keyword>
<feature type="transmembrane region" description="Helical" evidence="11">
    <location>
        <begin position="111"/>
        <end position="132"/>
    </location>
</feature>
<feature type="transmembrane region" description="Helical" evidence="11">
    <location>
        <begin position="72"/>
        <end position="91"/>
    </location>
</feature>
<dbReference type="SUPFAM" id="SSF90123">
    <property type="entry name" value="ABC transporter transmembrane region"/>
    <property type="match status" value="1"/>
</dbReference>
<keyword evidence="7" id="KW-0571">Peptide transport</keyword>
<keyword evidence="9 11" id="KW-1133">Transmembrane helix</keyword>
<dbReference type="Pfam" id="PF00005">
    <property type="entry name" value="ABC_tran"/>
    <property type="match status" value="1"/>
</dbReference>
<organism evidence="14 15">
    <name type="scientific">Meloidogyne enterolobii</name>
    <name type="common">Root-knot nematode worm</name>
    <name type="synonym">Meloidogyne mayaguensis</name>
    <dbReference type="NCBI Taxonomy" id="390850"/>
    <lineage>
        <taxon>Eukaryota</taxon>
        <taxon>Metazoa</taxon>
        <taxon>Ecdysozoa</taxon>
        <taxon>Nematoda</taxon>
        <taxon>Chromadorea</taxon>
        <taxon>Rhabditida</taxon>
        <taxon>Tylenchina</taxon>
        <taxon>Tylenchomorpha</taxon>
        <taxon>Tylenchoidea</taxon>
        <taxon>Meloidogynidae</taxon>
        <taxon>Meloidogyninae</taxon>
        <taxon>Meloidogyne</taxon>
    </lineage>
</organism>
<dbReference type="InterPro" id="IPR003439">
    <property type="entry name" value="ABC_transporter-like_ATP-bd"/>
</dbReference>
<feature type="transmembrane region" description="Helical" evidence="11">
    <location>
        <begin position="12"/>
        <end position="39"/>
    </location>
</feature>
<gene>
    <name evidence="14" type="ORF">MENT_LOCUS39975</name>
</gene>
<feature type="transmembrane region" description="Helical" evidence="11">
    <location>
        <begin position="229"/>
        <end position="251"/>
    </location>
</feature>
<feature type="domain" description="ABC transporter" evidence="12">
    <location>
        <begin position="557"/>
        <end position="795"/>
    </location>
</feature>
<comment type="caution">
    <text evidence="14">The sequence shown here is derived from an EMBL/GenBank/DDBJ whole genome shotgun (WGS) entry which is preliminary data.</text>
</comment>
<feature type="transmembrane region" description="Helical" evidence="11">
    <location>
        <begin position="138"/>
        <end position="161"/>
    </location>
</feature>
<comment type="subcellular location">
    <subcellularLocation>
        <location evidence="1">Endomembrane system</location>
        <topology evidence="1">Multi-pass membrane protein</topology>
    </subcellularLocation>
</comment>
<feature type="transmembrane region" description="Helical" evidence="11">
    <location>
        <begin position="358"/>
        <end position="376"/>
    </location>
</feature>
<dbReference type="Gene3D" id="1.20.1560.10">
    <property type="entry name" value="ABC transporter type 1, transmembrane domain"/>
    <property type="match status" value="1"/>
</dbReference>
<dbReference type="AlphaFoldDB" id="A0A6V7WK58"/>
<dbReference type="CDD" id="cd18572">
    <property type="entry name" value="ABC_6TM_TAP"/>
    <property type="match status" value="1"/>
</dbReference>
<dbReference type="SMART" id="SM00382">
    <property type="entry name" value="AAA"/>
    <property type="match status" value="1"/>
</dbReference>
<comment type="similarity">
    <text evidence="2">Belongs to the ABC transporter superfamily. ABCB family. MHC peptide exporter (TC 3.A.1.209) subfamily.</text>
</comment>
<dbReference type="PANTHER" id="PTHR43394:SF19">
    <property type="entry name" value="ABC TRANSPORTER B FAMILY"/>
    <property type="match status" value="1"/>
</dbReference>
<sequence length="806" mass="91892">MPIFINLTPFCSRFLCVVLLCFSLFIFDLSVTVLSLGFYDDYRPFSNPNISRIWDYISLKDGYSFISSPFDFLLLLLLRSLLLFFVPFMYFRFPTLQRDNPEEIFPKFLNFFLIGLQICNFSFSLIKLLAFSEVEKQLHFIGVWLSIIWNILSFICVHALYEFCLFRKLCLSRYSNLDSTSPYHPLLNNSDNLNANVGTSTDFSSLNGHQQTSNLLPLRVSTWEHIRYLLGYCLYVWNWLLVGFLFLVIYASARVFVPLYTAQVISGIVHTRDVHQFFESVLFMSLLLLIVTLFGGLRAGTLNYTTAQINLLMRRDLFSSIISQEIAFFDQAQTGEILSRLISDCETMSATISTNVNILLRNGLMVIGSVVFMMGMSWRLTLLTVIVIPPITFFTKLYSSYYDSLSEKTQKTKSDANRVAEEVIGCMRNIRAFASEQKEKDRFGWHLFRTLEINKKKSMALAGFQWVNEFANNCILVAILSYGGHLVLSGRMTADQMLAFMLYQLQLGENFYMLNSVGTSLMECVGASRKVFEYIKREPKIKLDKGELMPEKVLGKIEFCQVGFSYPTRPNTHVLKDLSFSILPGEVVALVGPSGAGKSSIIALLEHFYEPLFGQILLDDYPIEQYEHRYFHKIVSLVSQEPTLYACSVRENILYGCEENEYTLDDVMKAAKLANIHNFVINSEFGYETKCGENGVQMSGGQKQRIAIARALVRNPVVLILDEATSALDSESEHVIQESIMLCKKGRTVLLIAHRLSTVERADRIIVLDEGNIVQMGSHSELMEQPEGLYNKLVKRQLLGNANNND</sequence>